<dbReference type="InterPro" id="IPR029050">
    <property type="entry name" value="Immunoprotect_excell_Ig-like"/>
</dbReference>
<sequence>MELRSRDGVLPVILALCVGLVSACDKPQVGSAGTPITAGGVEFSVGEYDVRYLEISEGEQTFEYPRPVLILPITVKNVGEGSLVYSPNHSSQQMTETTTPLLYLDPGAEATLPPDSKSLINGVVLEKGTPVGQAGSTTLEKGQSVDDILLFEVPDQALDLVLSLPPAMHREKLPVLFKWRFEPKEPAGPKVYTVGQSLEFNGVTFTLDGGELTYVKTNDSAQGEGFSTEALYKVDYTIKNDSEATIRYEPGHKAVGTRGAALFTATDALKKVRFPGTTSVEGQLDRSTVDPGQEIKDFVLFEAPSSDIKTLSFEFPASVFGASGLARYELPFEFKEVPKPAELTKKE</sequence>
<dbReference type="Proteomes" id="UP000321595">
    <property type="component" value="Chromosome"/>
</dbReference>
<dbReference type="EMBL" id="CP042467">
    <property type="protein sequence ID" value="QED27349.1"/>
    <property type="molecule type" value="Genomic_DNA"/>
</dbReference>
<evidence type="ECO:0000256" key="1">
    <source>
        <dbReference type="ARBA" id="ARBA00022729"/>
    </source>
</evidence>
<gene>
    <name evidence="2" type="ORF">FRD01_08880</name>
</gene>
<dbReference type="PROSITE" id="PS51257">
    <property type="entry name" value="PROKAR_LIPOPROTEIN"/>
    <property type="match status" value="1"/>
</dbReference>
<name>A0A5B8XV78_9DELT</name>
<evidence type="ECO:0000313" key="2">
    <source>
        <dbReference type="EMBL" id="QED27349.1"/>
    </source>
</evidence>
<proteinExistence type="predicted"/>
<organism evidence="2 3">
    <name type="scientific">Microvenator marinus</name>
    <dbReference type="NCBI Taxonomy" id="2600177"/>
    <lineage>
        <taxon>Bacteria</taxon>
        <taxon>Deltaproteobacteria</taxon>
        <taxon>Bradymonadales</taxon>
        <taxon>Microvenatoraceae</taxon>
        <taxon>Microvenator</taxon>
    </lineage>
</organism>
<reference evidence="2 3" key="1">
    <citation type="submission" date="2019-08" db="EMBL/GenBank/DDBJ databases">
        <authorList>
            <person name="Liang Q."/>
        </authorList>
    </citation>
    <scope>NUCLEOTIDE SEQUENCE [LARGE SCALE GENOMIC DNA]</scope>
    <source>
        <strain evidence="2 3">V1718</strain>
    </source>
</reference>
<dbReference type="AlphaFoldDB" id="A0A5B8XV78"/>
<dbReference type="RefSeq" id="WP_146959034.1">
    <property type="nucleotide sequence ID" value="NZ_CP042467.1"/>
</dbReference>
<protein>
    <recommendedName>
        <fullName evidence="4">DUF4352 domain-containing protein</fullName>
    </recommendedName>
</protein>
<dbReference type="OrthoDB" id="5487461at2"/>
<dbReference type="Gene3D" id="2.60.40.1240">
    <property type="match status" value="1"/>
</dbReference>
<accession>A0A5B8XV78</accession>
<keyword evidence="3" id="KW-1185">Reference proteome</keyword>
<evidence type="ECO:0000313" key="3">
    <source>
        <dbReference type="Proteomes" id="UP000321595"/>
    </source>
</evidence>
<dbReference type="KEGG" id="bbae:FRD01_08880"/>
<keyword evidence="1" id="KW-0732">Signal</keyword>
<evidence type="ECO:0008006" key="4">
    <source>
        <dbReference type="Google" id="ProtNLM"/>
    </source>
</evidence>